<proteinExistence type="predicted"/>
<comment type="caution">
    <text evidence="1">The sequence shown here is derived from an EMBL/GenBank/DDBJ whole genome shotgun (WGS) entry which is preliminary data.</text>
</comment>
<dbReference type="Proteomes" id="UP000182811">
    <property type="component" value="Unassembled WGS sequence"/>
</dbReference>
<accession>A0A1J5NJ54</accession>
<evidence type="ECO:0000313" key="1">
    <source>
        <dbReference type="EMBL" id="OIQ59097.1"/>
    </source>
</evidence>
<dbReference type="EMBL" id="MDDC01000010">
    <property type="protein sequence ID" value="OIQ59097.1"/>
    <property type="molecule type" value="Genomic_DNA"/>
</dbReference>
<sequence>MSIWLKVDWLLQGPPPFTICLKEMGILYSGVSGLDHDLKKATFFTKGLLPFIMISMMGR</sequence>
<reference evidence="1 2" key="1">
    <citation type="submission" date="2016-08" db="EMBL/GenBank/DDBJ databases">
        <title>Genome-based comparison of Moorella thermoacetic strains.</title>
        <authorList>
            <person name="Poehlein A."/>
            <person name="Bengelsdorf F.R."/>
            <person name="Esser C."/>
            <person name="Duerre P."/>
            <person name="Daniel R."/>
        </authorList>
    </citation>
    <scope>NUCLEOTIDE SEQUENCE [LARGE SCALE GENOMIC DNA]</scope>
    <source>
        <strain evidence="1 2">DSM 21394</strain>
    </source>
</reference>
<evidence type="ECO:0000313" key="2">
    <source>
        <dbReference type="Proteomes" id="UP000182811"/>
    </source>
</evidence>
<protein>
    <submittedName>
        <fullName evidence="1">Uncharacterized protein</fullName>
    </submittedName>
</protein>
<name>A0A1J5NJ54_NEOTH</name>
<gene>
    <name evidence="1" type="ORF">MOTE_15130</name>
</gene>
<dbReference type="AlphaFoldDB" id="A0A1J5NJ54"/>
<organism evidence="1 2">
    <name type="scientific">Neomoorella thermoacetica</name>
    <name type="common">Clostridium thermoaceticum</name>
    <dbReference type="NCBI Taxonomy" id="1525"/>
    <lineage>
        <taxon>Bacteria</taxon>
        <taxon>Bacillati</taxon>
        <taxon>Bacillota</taxon>
        <taxon>Clostridia</taxon>
        <taxon>Neomoorellales</taxon>
        <taxon>Neomoorellaceae</taxon>
        <taxon>Neomoorella</taxon>
    </lineage>
</organism>